<reference evidence="8 9" key="1">
    <citation type="journal article" date="2014" name="Mol. Ecol.">
        <title>Evolution of Synechococcus.</title>
        <authorList>
            <person name="Dvorak P."/>
            <person name="Casamatta D."/>
            <person name="Hasler P."/>
            <person name="Poulickova A."/>
            <person name="Ondrej V."/>
            <person name="Sanges R."/>
        </authorList>
    </citation>
    <scope>NUCLEOTIDE SEQUENCE [LARGE SCALE GENOMIC DNA]</scope>
    <source>
        <strain evidence="8 9">CAUP A 1101</strain>
    </source>
</reference>
<sequence>MKRFIHLLTVLSLGIGLLGWFGLPQPALAIDFNQVRATAVLAVEEPIRNTVDDKLGTDFGKKIDLNNTNVRAFRQYAGMYPNLARIIVENAPYASVDEVLAIPGLNDVQKSVLQSNLGNFTVTDVESALVEGGDRYNNGIYR</sequence>
<accession>A0A098TGC1</accession>
<evidence type="ECO:0000256" key="2">
    <source>
        <dbReference type="ARBA" id="ARBA00010827"/>
    </source>
</evidence>
<evidence type="ECO:0000313" key="9">
    <source>
        <dbReference type="Proteomes" id="UP000030170"/>
    </source>
</evidence>
<dbReference type="OrthoDB" id="463369at2"/>
<evidence type="ECO:0000256" key="4">
    <source>
        <dbReference type="ARBA" id="ARBA00023078"/>
    </source>
</evidence>
<comment type="subunit">
    <text evidence="7">PSII is composed of 1 copy each of membrane proteins PsbA, PsbB, PsbC, PsbD, PsbE, PsbF, PsbH, PsbI, PsbJ, PsbK, PsbL, PsbM, PsbT, PsbX, PsbY, PsbZ, Psb30/Ycf12, peripheral proteins PsbO, CyanoQ (PsbQ), PsbU, PsbV and a large number of cofactors. It forms dimeric complexes.</text>
</comment>
<evidence type="ECO:0000256" key="5">
    <source>
        <dbReference type="ARBA" id="ARBA00023136"/>
    </source>
</evidence>
<dbReference type="GO" id="GO:0042549">
    <property type="term" value="P:photosystem II stabilization"/>
    <property type="evidence" value="ECO:0007669"/>
    <property type="project" value="InterPro"/>
</dbReference>
<keyword evidence="7" id="KW-0602">Photosynthesis</keyword>
<keyword evidence="3 7" id="KW-0249">Electron transport</keyword>
<dbReference type="Proteomes" id="UP000030170">
    <property type="component" value="Unassembled WGS sequence"/>
</dbReference>
<dbReference type="STRING" id="1497020.DO97_17255"/>
<dbReference type="Pfam" id="PF06514">
    <property type="entry name" value="PsbU"/>
    <property type="match status" value="1"/>
</dbReference>
<proteinExistence type="inferred from homology"/>
<dbReference type="GO" id="GO:0019898">
    <property type="term" value="C:extrinsic component of membrane"/>
    <property type="evidence" value="ECO:0007669"/>
    <property type="project" value="InterPro"/>
</dbReference>
<dbReference type="AlphaFoldDB" id="A0A098TGC1"/>
<dbReference type="RefSeq" id="WP_036536297.1">
    <property type="nucleotide sequence ID" value="NZ_JJML01000063.1"/>
</dbReference>
<comment type="similarity">
    <text evidence="2 7">Belongs to the PsbU family.</text>
</comment>
<dbReference type="Gene3D" id="1.10.150.320">
    <property type="entry name" value="Photosystem II 12 kDa extrinsic protein"/>
    <property type="match status" value="1"/>
</dbReference>
<protein>
    <recommendedName>
        <fullName evidence="7">Photosystem II extrinsic protein U</fullName>
        <shortName evidence="7">PSII-U</shortName>
        <shortName evidence="7">PsbU</shortName>
    </recommendedName>
    <alternativeName>
        <fullName evidence="7">Photosystem II 12 kDa extrinsic protein</fullName>
        <shortName evidence="7">PS II complex 12 kDa extrinsic protein</shortName>
    </alternativeName>
</protein>
<dbReference type="EMBL" id="JJML01000063">
    <property type="protein sequence ID" value="KGF71595.1"/>
    <property type="molecule type" value="Genomic_DNA"/>
</dbReference>
<keyword evidence="9" id="KW-1185">Reference proteome</keyword>
<evidence type="ECO:0000256" key="1">
    <source>
        <dbReference type="ARBA" id="ARBA00004170"/>
    </source>
</evidence>
<dbReference type="SUPFAM" id="SSF81585">
    <property type="entry name" value="PsbU/PolX domain-like"/>
    <property type="match status" value="1"/>
</dbReference>
<dbReference type="GO" id="GO:0009654">
    <property type="term" value="C:photosystem II oxygen evolving complex"/>
    <property type="evidence" value="ECO:0007669"/>
    <property type="project" value="InterPro"/>
</dbReference>
<organism evidence="8 9">
    <name type="scientific">Neosynechococcus sphagnicola sy1</name>
    <dbReference type="NCBI Taxonomy" id="1497020"/>
    <lineage>
        <taxon>Bacteria</taxon>
        <taxon>Bacillati</taxon>
        <taxon>Cyanobacteriota</taxon>
        <taxon>Cyanophyceae</taxon>
        <taxon>Neosynechococcales</taxon>
        <taxon>Neosynechococcaceae</taxon>
        <taxon>Neosynechococcus</taxon>
    </lineage>
</organism>
<evidence type="ECO:0000256" key="7">
    <source>
        <dbReference type="HAMAP-Rule" id="MF_00589"/>
    </source>
</evidence>
<keyword evidence="5 7" id="KW-0472">Membrane</keyword>
<dbReference type="GO" id="GO:0031676">
    <property type="term" value="C:plasma membrane-derived thylakoid membrane"/>
    <property type="evidence" value="ECO:0007669"/>
    <property type="project" value="UniProtKB-SubCell"/>
</dbReference>
<evidence type="ECO:0000313" key="8">
    <source>
        <dbReference type="EMBL" id="KGF71595.1"/>
    </source>
</evidence>
<keyword evidence="7" id="KW-0813">Transport</keyword>
<dbReference type="InterPro" id="IPR010527">
    <property type="entry name" value="PSII_PsbU"/>
</dbReference>
<keyword evidence="6 7" id="KW-0604">Photosystem II</keyword>
<keyword evidence="4 7" id="KW-0793">Thylakoid</keyword>
<comment type="subcellular location">
    <subcellularLocation>
        <location evidence="7">Cellular thylakoid membrane</location>
        <topology evidence="7">Peripheral membrane protein</topology>
        <orientation evidence="7">Lumenal side</orientation>
    </subcellularLocation>
    <subcellularLocation>
        <location evidence="1">Membrane</location>
        <topology evidence="1">Peripheral membrane protein</topology>
    </subcellularLocation>
</comment>
<comment type="function">
    <text evidence="7">One of the extrinsic, lumenal subunits of photosystem II (PSII). PSII is a light-driven water plastoquinone oxidoreductase, using light energy to abstract electrons from H(2)O, generating a proton gradient subsequently used for ATP formation. The extrinsic proteins stabilize the structure of photosystem II oxygen-evolving complex (OEC), the ion environment of oxygen evolution and protect the OEC against heat-induced inactivation.</text>
</comment>
<dbReference type="GO" id="GO:0015979">
    <property type="term" value="P:photosynthesis"/>
    <property type="evidence" value="ECO:0007669"/>
    <property type="project" value="UniProtKB-UniRule"/>
</dbReference>
<evidence type="ECO:0000256" key="6">
    <source>
        <dbReference type="ARBA" id="ARBA00023276"/>
    </source>
</evidence>
<comment type="caution">
    <text evidence="8">The sequence shown here is derived from an EMBL/GenBank/DDBJ whole genome shotgun (WGS) entry which is preliminary data.</text>
</comment>
<name>A0A098TGC1_9CYAN</name>
<dbReference type="HAMAP" id="MF_00589">
    <property type="entry name" value="PSII_PsbU"/>
    <property type="match status" value="1"/>
</dbReference>
<gene>
    <name evidence="7" type="primary">psbU</name>
    <name evidence="8" type="ORF">DO97_17255</name>
</gene>
<dbReference type="NCBIfam" id="NF002708">
    <property type="entry name" value="PRK02515.1"/>
    <property type="match status" value="1"/>
</dbReference>
<evidence type="ECO:0000256" key="3">
    <source>
        <dbReference type="ARBA" id="ARBA00022982"/>
    </source>
</evidence>